<dbReference type="PANTHER" id="PTHR33985:SF19">
    <property type="entry name" value="FASCICLIN-LIKE ARABINOGALACTAN PROTEIN 21"/>
    <property type="match status" value="1"/>
</dbReference>
<gene>
    <name evidence="5" type="ORF">SAY86_010503</name>
</gene>
<keyword evidence="2" id="KW-0325">Glycoprotein</keyword>
<feature type="transmembrane region" description="Helical" evidence="3">
    <location>
        <begin position="17"/>
        <end position="38"/>
    </location>
</feature>
<evidence type="ECO:0000256" key="3">
    <source>
        <dbReference type="SAM" id="Phobius"/>
    </source>
</evidence>
<keyword evidence="3" id="KW-0472">Membrane</keyword>
<name>A0AAN7LSF2_TRANT</name>
<comment type="caution">
    <text evidence="5">The sequence shown here is derived from an EMBL/GenBank/DDBJ whole genome shotgun (WGS) entry which is preliminary data.</text>
</comment>
<dbReference type="InterPro" id="IPR052806">
    <property type="entry name" value="Fasciclin-like_AGP"/>
</dbReference>
<dbReference type="EMBL" id="JAXQNO010000012">
    <property type="protein sequence ID" value="KAK4786670.1"/>
    <property type="molecule type" value="Genomic_DNA"/>
</dbReference>
<dbReference type="PROSITE" id="PS50213">
    <property type="entry name" value="FAS1"/>
    <property type="match status" value="1"/>
</dbReference>
<accession>A0AAN7LSF2</accession>
<keyword evidence="3" id="KW-1133">Transmembrane helix</keyword>
<feature type="transmembrane region" description="Helical" evidence="3">
    <location>
        <begin position="58"/>
        <end position="81"/>
    </location>
</feature>
<dbReference type="Gene3D" id="2.30.180.10">
    <property type="entry name" value="FAS1 domain"/>
    <property type="match status" value="1"/>
</dbReference>
<dbReference type="Proteomes" id="UP001346149">
    <property type="component" value="Unassembled WGS sequence"/>
</dbReference>
<evidence type="ECO:0000313" key="5">
    <source>
        <dbReference type="EMBL" id="KAK4786670.1"/>
    </source>
</evidence>
<proteinExistence type="inferred from homology"/>
<reference evidence="5 6" key="1">
    <citation type="journal article" date="2023" name="Hortic Res">
        <title>Pangenome of water caltrop reveals structural variations and asymmetric subgenome divergence after allopolyploidization.</title>
        <authorList>
            <person name="Zhang X."/>
            <person name="Chen Y."/>
            <person name="Wang L."/>
            <person name="Yuan Y."/>
            <person name="Fang M."/>
            <person name="Shi L."/>
            <person name="Lu R."/>
            <person name="Comes H.P."/>
            <person name="Ma Y."/>
            <person name="Chen Y."/>
            <person name="Huang G."/>
            <person name="Zhou Y."/>
            <person name="Zheng Z."/>
            <person name="Qiu Y."/>
        </authorList>
    </citation>
    <scope>NUCLEOTIDE SEQUENCE [LARGE SCALE GENOMIC DNA]</scope>
    <source>
        <strain evidence="5">F231</strain>
    </source>
</reference>
<keyword evidence="6" id="KW-1185">Reference proteome</keyword>
<dbReference type="PANTHER" id="PTHR33985">
    <property type="entry name" value="OS02G0491300 PROTEIN-RELATED"/>
    <property type="match status" value="1"/>
</dbReference>
<keyword evidence="2" id="KW-0654">Proteoglycan</keyword>
<dbReference type="AlphaFoldDB" id="A0AAN7LSF2"/>
<feature type="domain" description="FAS1" evidence="4">
    <location>
        <begin position="204"/>
        <end position="337"/>
    </location>
</feature>
<dbReference type="InterPro" id="IPR000782">
    <property type="entry name" value="FAS1_domain"/>
</dbReference>
<keyword evidence="3" id="KW-0812">Transmembrane</keyword>
<dbReference type="SUPFAM" id="SSF82153">
    <property type="entry name" value="FAS1 domain"/>
    <property type="match status" value="2"/>
</dbReference>
<comment type="similarity">
    <text evidence="1">Belongs to the fasciclin-like AGP family.</text>
</comment>
<dbReference type="InterPro" id="IPR036378">
    <property type="entry name" value="FAS1_dom_sf"/>
</dbReference>
<dbReference type="Pfam" id="PF02469">
    <property type="entry name" value="Fasciclin"/>
    <property type="match status" value="1"/>
</dbReference>
<evidence type="ECO:0000256" key="1">
    <source>
        <dbReference type="ARBA" id="ARBA00007843"/>
    </source>
</evidence>
<evidence type="ECO:0000256" key="2">
    <source>
        <dbReference type="ARBA" id="ARBA00022974"/>
    </source>
</evidence>
<evidence type="ECO:0000259" key="4">
    <source>
        <dbReference type="PROSITE" id="PS50213"/>
    </source>
</evidence>
<protein>
    <recommendedName>
        <fullName evidence="4">FAS1 domain-containing protein</fullName>
    </recommendedName>
</protein>
<sequence>MELTVSSSTNKWRRCPVYFTAAAVLAFFAISSAIHSHGMAPISSLSNGPSLSLNASRALQGAGYSTMAILISVISSFRLYVKPFVRYHALPVRLTAADLAKKAEGTCLPTLSPVKSLLITKSEGNCVEINDAPVTDLDLYLDERVAIHGVHKAFASLADLQEVGKNLPLNQVPLCDSDPIVTTAVSEVSESKKKEQERSPRPADHEMVVRFLDSHGFSSFAYGLKKSIARFDRTLRDSNVSATFTMFAPRELAGIPADHPVLDKLVSAHIVRGKYDYTDLLKLPAGESLRTIDPAALGVEVSRSNVAGGVAVNGLKITRPEGFMSEKFVVHGITRPFDVEGHRIAGDEKLLYSHMIHLAG</sequence>
<evidence type="ECO:0000313" key="6">
    <source>
        <dbReference type="Proteomes" id="UP001346149"/>
    </source>
</evidence>
<organism evidence="5 6">
    <name type="scientific">Trapa natans</name>
    <name type="common">Water chestnut</name>
    <dbReference type="NCBI Taxonomy" id="22666"/>
    <lineage>
        <taxon>Eukaryota</taxon>
        <taxon>Viridiplantae</taxon>
        <taxon>Streptophyta</taxon>
        <taxon>Embryophyta</taxon>
        <taxon>Tracheophyta</taxon>
        <taxon>Spermatophyta</taxon>
        <taxon>Magnoliopsida</taxon>
        <taxon>eudicotyledons</taxon>
        <taxon>Gunneridae</taxon>
        <taxon>Pentapetalae</taxon>
        <taxon>rosids</taxon>
        <taxon>malvids</taxon>
        <taxon>Myrtales</taxon>
        <taxon>Lythraceae</taxon>
        <taxon>Trapa</taxon>
    </lineage>
</organism>